<comment type="function">
    <text evidence="1 19">NDH shuttles electrons from NAD(P)H:plastoquinone, via FMN and iron-sulfur (Fe-S) centers, to quinones in the photosynthetic chain and possibly in a chloroplast respiratory chain. The immediate electron acceptor for the enzyme in this species is believed to be plastoquinone. Couples the redox reaction to proton translocation, and thus conserves the redox energy in a proton gradient.</text>
</comment>
<evidence type="ECO:0000256" key="1">
    <source>
        <dbReference type="ARBA" id="ARBA00004059"/>
    </source>
</evidence>
<evidence type="ECO:0000256" key="6">
    <source>
        <dbReference type="ARBA" id="ARBA00022448"/>
    </source>
</evidence>
<sequence>MEHIYQYAWIIPFIPLPVPFLIGMGLLLFPTAIKNLRRMWAFSSISLLTIAMIFSMTLAIQQINSNSIYQYVWSWTINNDFSFEFGYLLDPLTSIMLVLITTVAILVLIYSDNYMCHDQGYLRFFAYMSFFNTSMLGLVTSSNLIQIYICWELVGMSSYLLIGFWFTRPIAANACQKAFVTNRVGDFGLLLGILGLYWVTGSFDFRDLFEIFTNLIKNHEVNLLFCIFCTFFLCSGAVAKSAQFPLHVWLPDAMEGPTPISALIHAATMVAAGIFLVARLFPLFLVIPYIMYVIAFIGIITVFLGATLALAQKDIKRSLAYSTMSQLGYMMLALGMGSYRAALFHLITHAYSKALLFLGSGSLIHSMEMLVGYSPDKSQNMVLMGGLTKHVPITKTAFLIGTLSLCGIPPLACFWSKDEILNDSWLYSPIFAIIAYFTAGLTAFYMFRIYFLTFDGHLNLYCKNYSGKKNISLYSMSLWGKDGLTKRKKKLSLVTLLTKNDNREEASVFMKKTYKIYRHLLKIMRSFITITDTYFENKKIYAYPSESDNTMIFPLIVLIVFLFFIEFIGIPFNQERIGKDLQVDILTKWLTPPVNLLHSNSLHFYAFTINETFSVSIASLGIFIAFILYKPNYSLFKNYLLINNFDKRGPTWNNIRIFLYNWSFKKYIDDFYNIYFLKGVRGLAELVSFIDIRIVDRIPNLFGITSFFVAESIKYIGGGRISSYLFLYFFYVSVFLLIFFYFLSDYPYFILWVIR</sequence>
<comment type="catalytic activity">
    <reaction evidence="18 19">
        <text>a plastoquinone + NADH + (n+1) H(+)(in) = a plastoquinol + NAD(+) + n H(+)(out)</text>
        <dbReference type="Rhea" id="RHEA:42608"/>
        <dbReference type="Rhea" id="RHEA-COMP:9561"/>
        <dbReference type="Rhea" id="RHEA-COMP:9562"/>
        <dbReference type="ChEBI" id="CHEBI:15378"/>
        <dbReference type="ChEBI" id="CHEBI:17757"/>
        <dbReference type="ChEBI" id="CHEBI:57540"/>
        <dbReference type="ChEBI" id="CHEBI:57945"/>
        <dbReference type="ChEBI" id="CHEBI:62192"/>
    </reaction>
</comment>
<evidence type="ECO:0000256" key="2">
    <source>
        <dbReference type="ARBA" id="ARBA00004454"/>
    </source>
</evidence>
<dbReference type="PRINTS" id="PR01435">
    <property type="entry name" value="NPOXDRDTASE5"/>
</dbReference>
<evidence type="ECO:0000256" key="4">
    <source>
        <dbReference type="ARBA" id="ARBA00011199"/>
    </source>
</evidence>
<dbReference type="InterPro" id="IPR003945">
    <property type="entry name" value="NU5C-like"/>
</dbReference>
<evidence type="ECO:0000256" key="11">
    <source>
        <dbReference type="ARBA" id="ARBA00022957"/>
    </source>
</evidence>
<dbReference type="PANTHER" id="PTHR42829:SF2">
    <property type="entry name" value="NADH-UBIQUINONE OXIDOREDUCTASE CHAIN 5"/>
    <property type="match status" value="1"/>
</dbReference>
<feature type="transmembrane region" description="Helical" evidence="19">
    <location>
        <begin position="287"/>
        <end position="311"/>
    </location>
</feature>
<feature type="domain" description="NADH:quinone oxidoreductase/Mrp antiporter transmembrane" evidence="20">
    <location>
        <begin position="141"/>
        <end position="442"/>
    </location>
</feature>
<dbReference type="Pfam" id="PF00662">
    <property type="entry name" value="Proton_antipo_N"/>
    <property type="match status" value="1"/>
</dbReference>
<keyword evidence="8 19" id="KW-0812">Transmembrane</keyword>
<feature type="transmembrane region" description="Helical" evidence="19">
    <location>
        <begin position="327"/>
        <end position="348"/>
    </location>
</feature>
<feature type="domain" description="NADH:ubiquinone/plastoquinone oxidoreductase chloroplast chain 5 C-terminal" evidence="22">
    <location>
        <begin position="448"/>
        <end position="691"/>
    </location>
</feature>
<evidence type="ECO:0000256" key="16">
    <source>
        <dbReference type="ARBA" id="ARBA00023136"/>
    </source>
</evidence>
<evidence type="ECO:0000256" key="10">
    <source>
        <dbReference type="ARBA" id="ARBA00022857"/>
    </source>
</evidence>
<keyword evidence="15 19" id="KW-0793">Thylakoid</keyword>
<feature type="domain" description="NADH-Ubiquinone oxidoreductase (complex I) chain 5 N-terminal" evidence="21">
    <location>
        <begin position="75"/>
        <end position="125"/>
    </location>
</feature>
<feature type="transmembrane region" description="Helical" evidence="19">
    <location>
        <begin position="552"/>
        <end position="572"/>
    </location>
</feature>
<comment type="subunit">
    <text evidence="4 19">NDH is composed of at least 16 different subunits, 5 of which are encoded in the nucleus.</text>
</comment>
<evidence type="ECO:0000256" key="3">
    <source>
        <dbReference type="ARBA" id="ARBA00008200"/>
    </source>
</evidence>
<accession>V9PEM7</accession>
<dbReference type="AlphaFoldDB" id="V9PEM7"/>
<keyword evidence="11 19" id="KW-0618">Plastoquinone</keyword>
<feature type="transmembrane region" description="Helical" evidence="19">
    <location>
        <begin position="604"/>
        <end position="629"/>
    </location>
</feature>
<dbReference type="NCBIfam" id="NF005141">
    <property type="entry name" value="PRK06590.1"/>
    <property type="match status" value="1"/>
</dbReference>
<dbReference type="GO" id="GO:0042773">
    <property type="term" value="P:ATP synthesis coupled electron transport"/>
    <property type="evidence" value="ECO:0007669"/>
    <property type="project" value="InterPro"/>
</dbReference>
<dbReference type="RefSeq" id="YP_009000141.1">
    <property type="nucleotide sequence ID" value="NC_023359.1"/>
</dbReference>
<proteinExistence type="inferred from homology"/>
<feature type="transmembrane region" description="Helical" evidence="19">
    <location>
        <begin position="41"/>
        <end position="65"/>
    </location>
</feature>
<organism evidence="23">
    <name type="scientific">Silene chalcedonica</name>
    <name type="common">Maltese-cross</name>
    <name type="synonym">Lychnis chalcedonica</name>
    <dbReference type="NCBI Taxonomy" id="39855"/>
    <lineage>
        <taxon>Eukaryota</taxon>
        <taxon>Viridiplantae</taxon>
        <taxon>Streptophyta</taxon>
        <taxon>Embryophyta</taxon>
        <taxon>Tracheophyta</taxon>
        <taxon>Spermatophyta</taxon>
        <taxon>Magnoliopsida</taxon>
        <taxon>eudicotyledons</taxon>
        <taxon>Gunneridae</taxon>
        <taxon>Pentapetalae</taxon>
        <taxon>Caryophyllales</taxon>
        <taxon>Caryophyllaceae</taxon>
        <taxon>Sileneae</taxon>
        <taxon>Silene</taxon>
        <taxon>Silene subgen. Lychnis</taxon>
        <taxon>Silene sect. Lychnis</taxon>
    </lineage>
</organism>
<evidence type="ECO:0000256" key="15">
    <source>
        <dbReference type="ARBA" id="ARBA00023078"/>
    </source>
</evidence>
<keyword evidence="10 19" id="KW-0521">NADP</keyword>
<evidence type="ECO:0000256" key="17">
    <source>
        <dbReference type="ARBA" id="ARBA00047726"/>
    </source>
</evidence>
<name>V9PEM7_SILCH</name>
<dbReference type="NCBIfam" id="TIGR01974">
    <property type="entry name" value="NDH_I_L"/>
    <property type="match status" value="1"/>
</dbReference>
<keyword evidence="7 19" id="KW-0150">Chloroplast</keyword>
<dbReference type="EMBL" id="KF527886">
    <property type="protein sequence ID" value="AGZ18132.1"/>
    <property type="molecule type" value="Genomic_DNA"/>
</dbReference>
<evidence type="ECO:0000259" key="20">
    <source>
        <dbReference type="Pfam" id="PF00361"/>
    </source>
</evidence>
<dbReference type="Pfam" id="PF01010">
    <property type="entry name" value="Proton_antipo_C"/>
    <property type="match status" value="1"/>
</dbReference>
<dbReference type="Gene3D" id="1.20.5.2700">
    <property type="match status" value="1"/>
</dbReference>
<dbReference type="GO" id="GO:0015990">
    <property type="term" value="P:electron transport coupled proton transport"/>
    <property type="evidence" value="ECO:0007669"/>
    <property type="project" value="TreeGrafter"/>
</dbReference>
<evidence type="ECO:0000256" key="9">
    <source>
        <dbReference type="ARBA" id="ARBA00022719"/>
    </source>
</evidence>
<feature type="transmembrane region" description="Helical" evidence="19">
    <location>
        <begin position="260"/>
        <end position="281"/>
    </location>
</feature>
<feature type="transmembrane region" description="Helical" evidence="19">
    <location>
        <begin position="424"/>
        <end position="447"/>
    </location>
</feature>
<comment type="catalytic activity">
    <reaction evidence="17 19">
        <text>a plastoquinone + NADPH + (n+1) H(+)(in) = a plastoquinol + NADP(+) + n H(+)(out)</text>
        <dbReference type="Rhea" id="RHEA:42612"/>
        <dbReference type="Rhea" id="RHEA-COMP:9561"/>
        <dbReference type="Rhea" id="RHEA-COMP:9562"/>
        <dbReference type="ChEBI" id="CHEBI:15378"/>
        <dbReference type="ChEBI" id="CHEBI:17757"/>
        <dbReference type="ChEBI" id="CHEBI:57783"/>
        <dbReference type="ChEBI" id="CHEBI:58349"/>
        <dbReference type="ChEBI" id="CHEBI:62192"/>
    </reaction>
</comment>
<dbReference type="GO" id="GO:0008137">
    <property type="term" value="F:NADH dehydrogenase (ubiquinone) activity"/>
    <property type="evidence" value="ECO:0007669"/>
    <property type="project" value="InterPro"/>
</dbReference>
<evidence type="ECO:0000256" key="5">
    <source>
        <dbReference type="ARBA" id="ARBA00018648"/>
    </source>
</evidence>
<feature type="transmembrane region" description="Helical" evidence="19">
    <location>
        <begin position="121"/>
        <end position="139"/>
    </location>
</feature>
<dbReference type="GeneID" id="18251820"/>
<feature type="transmembrane region" description="Helical" evidence="19">
    <location>
        <begin position="145"/>
        <end position="167"/>
    </location>
</feature>
<comment type="similarity">
    <text evidence="3 19">Belongs to the complex I subunit 5 family.</text>
</comment>
<keyword evidence="14 19" id="KW-0520">NAD</keyword>
<reference evidence="23" key="1">
    <citation type="journal article" date="2014" name="Mol. Phylogenet. Evol.">
        <title>A recurring syndrome of accelerated plastid genome evolution in the angiosperm tribe Sileneae (Caryophyllaceae).</title>
        <authorList>
            <person name="Sloan D.B."/>
            <person name="Triant D.A."/>
            <person name="Forrester N.J."/>
            <person name="Bergner L.M."/>
            <person name="Wu M."/>
            <person name="Taylor D.R."/>
        </authorList>
    </citation>
    <scope>NUCLEOTIDE SEQUENCE</scope>
</reference>
<dbReference type="GO" id="GO:0009535">
    <property type="term" value="C:chloroplast thylakoid membrane"/>
    <property type="evidence" value="ECO:0007669"/>
    <property type="project" value="UniProtKB-SubCell"/>
</dbReference>
<geneLocation type="chloroplast" evidence="23"/>
<keyword evidence="12" id="KW-1278">Translocase</keyword>
<dbReference type="InterPro" id="IPR018393">
    <property type="entry name" value="NADHpl_OxRdtase_5_subgr"/>
</dbReference>
<feature type="transmembrane region" description="Helical" evidence="19">
    <location>
        <begin position="221"/>
        <end position="239"/>
    </location>
</feature>
<evidence type="ECO:0000259" key="22">
    <source>
        <dbReference type="Pfam" id="PF01010"/>
    </source>
</evidence>
<evidence type="ECO:0000256" key="12">
    <source>
        <dbReference type="ARBA" id="ARBA00022967"/>
    </source>
</evidence>
<feature type="transmembrane region" description="Helical" evidence="19">
    <location>
        <begin position="85"/>
        <end position="109"/>
    </location>
</feature>
<keyword evidence="6 19" id="KW-0813">Transport</keyword>
<evidence type="ECO:0000256" key="8">
    <source>
        <dbReference type="ARBA" id="ARBA00022692"/>
    </source>
</evidence>
<evidence type="ECO:0000256" key="19">
    <source>
        <dbReference type="RuleBase" id="RU364062"/>
    </source>
</evidence>
<dbReference type="PANTHER" id="PTHR42829">
    <property type="entry name" value="NADH-UBIQUINONE OXIDOREDUCTASE CHAIN 5"/>
    <property type="match status" value="1"/>
</dbReference>
<dbReference type="PRINTS" id="PR01434">
    <property type="entry name" value="NADHDHGNASE5"/>
</dbReference>
<dbReference type="InterPro" id="IPR002128">
    <property type="entry name" value="NADH_UbQ_OxRdtase_chlpt_su5_C"/>
</dbReference>
<feature type="transmembrane region" description="Helical" evidence="19">
    <location>
        <begin position="724"/>
        <end position="743"/>
    </location>
</feature>
<evidence type="ECO:0000259" key="21">
    <source>
        <dbReference type="Pfam" id="PF00662"/>
    </source>
</evidence>
<keyword evidence="19 23" id="KW-0934">Plastid</keyword>
<feature type="transmembrane region" description="Helical" evidence="19">
    <location>
        <begin position="354"/>
        <end position="373"/>
    </location>
</feature>
<dbReference type="GO" id="GO:0003954">
    <property type="term" value="F:NADH dehydrogenase activity"/>
    <property type="evidence" value="ECO:0007669"/>
    <property type="project" value="TreeGrafter"/>
</dbReference>
<feature type="transmembrane region" description="Helical" evidence="19">
    <location>
        <begin position="6"/>
        <end position="29"/>
    </location>
</feature>
<dbReference type="EC" id="7.1.1.-" evidence="19"/>
<dbReference type="InterPro" id="IPR001516">
    <property type="entry name" value="Proton_antipo_N"/>
</dbReference>
<keyword evidence="9 19" id="KW-0874">Quinone</keyword>
<evidence type="ECO:0000256" key="14">
    <source>
        <dbReference type="ARBA" id="ARBA00023027"/>
    </source>
</evidence>
<protein>
    <recommendedName>
        <fullName evidence="5 19">NAD(P)H-quinone oxidoreductase subunit 5, chloroplastic</fullName>
        <ecNumber evidence="19">7.1.1.-</ecNumber>
    </recommendedName>
    <alternativeName>
        <fullName evidence="19">NADH-plastoquinone oxidoreductase subunit 5</fullName>
    </alternativeName>
</protein>
<evidence type="ECO:0000313" key="23">
    <source>
        <dbReference type="EMBL" id="AGZ18132.1"/>
    </source>
</evidence>
<evidence type="ECO:0000256" key="7">
    <source>
        <dbReference type="ARBA" id="ARBA00022528"/>
    </source>
</evidence>
<keyword evidence="13 19" id="KW-1133">Transmembrane helix</keyword>
<feature type="transmembrane region" description="Helical" evidence="19">
    <location>
        <begin position="179"/>
        <end position="201"/>
    </location>
</feature>
<gene>
    <name evidence="19 23" type="primary">ndhF</name>
</gene>
<evidence type="ECO:0000256" key="13">
    <source>
        <dbReference type="ARBA" id="ARBA00022989"/>
    </source>
</evidence>
<dbReference type="Pfam" id="PF00361">
    <property type="entry name" value="Proton_antipo_M"/>
    <property type="match status" value="1"/>
</dbReference>
<dbReference type="InterPro" id="IPR001750">
    <property type="entry name" value="ND/Mrp_TM"/>
</dbReference>
<keyword evidence="16 19" id="KW-0472">Membrane</keyword>
<dbReference type="GO" id="GO:0048038">
    <property type="term" value="F:quinone binding"/>
    <property type="evidence" value="ECO:0007669"/>
    <property type="project" value="UniProtKB-KW"/>
</dbReference>
<evidence type="ECO:0000256" key="18">
    <source>
        <dbReference type="ARBA" id="ARBA00048026"/>
    </source>
</evidence>
<comment type="subcellular location">
    <subcellularLocation>
        <location evidence="2 19">Plastid</location>
        <location evidence="2 19">Chloroplast thylakoid membrane</location>
        <topology evidence="2 19">Multi-pass membrane protein</topology>
    </subcellularLocation>
</comment>
<feature type="transmembrane region" description="Helical" evidence="19">
    <location>
        <begin position="393"/>
        <end position="412"/>
    </location>
</feature>